<accession>A0A5C6YLC3</accession>
<dbReference type="RefSeq" id="WP_146743183.1">
    <property type="nucleotide sequence ID" value="NZ_CBCRZQ010000012.1"/>
</dbReference>
<name>A0A5C6YLC3_9FLAO</name>
<evidence type="ECO:0000313" key="2">
    <source>
        <dbReference type="Proteomes" id="UP000321945"/>
    </source>
</evidence>
<organism evidence="1 2">
    <name type="scientific">Aequorivita lipolytica</name>
    <dbReference type="NCBI Taxonomy" id="153267"/>
    <lineage>
        <taxon>Bacteria</taxon>
        <taxon>Pseudomonadati</taxon>
        <taxon>Bacteroidota</taxon>
        <taxon>Flavobacteriia</taxon>
        <taxon>Flavobacteriales</taxon>
        <taxon>Flavobacteriaceae</taxon>
        <taxon>Aequorivita</taxon>
    </lineage>
</organism>
<reference evidence="1 2" key="1">
    <citation type="submission" date="2019-08" db="EMBL/GenBank/DDBJ databases">
        <title>Genome of Aequorivita lipolytica Y10-2 (type strain).</title>
        <authorList>
            <person name="Bowman J.P."/>
        </authorList>
    </citation>
    <scope>NUCLEOTIDE SEQUENCE [LARGE SCALE GENOMIC DNA]</scope>
    <source>
        <strain evidence="1 2">Y10-2</strain>
    </source>
</reference>
<dbReference type="OrthoDB" id="468998at2"/>
<dbReference type="PROSITE" id="PS51257">
    <property type="entry name" value="PROKAR_LIPOPROTEIN"/>
    <property type="match status" value="1"/>
</dbReference>
<evidence type="ECO:0000313" key="1">
    <source>
        <dbReference type="EMBL" id="TXD68115.1"/>
    </source>
</evidence>
<dbReference type="Proteomes" id="UP000321945">
    <property type="component" value="Unassembled WGS sequence"/>
</dbReference>
<sequence>MKNPLLSFFILVTFMACSQNSLEKFSSAKGYSFRYSMEDWKVEENESQTFVFNKQKKSSNFNPNLNVLIQDLPNQSMPMSLEDYHLLTLNQIKNALGENSIQSNKNIKISEIAAKEIVYTMPPNFNNNNQPKLKLKQVYFIKNDKAYLITYTAEMNEFSNFITSANEVFESFKVK</sequence>
<protein>
    <recommendedName>
        <fullName evidence="3">PsbP C-terminal domain-containing protein</fullName>
    </recommendedName>
</protein>
<comment type="caution">
    <text evidence="1">The sequence shown here is derived from an EMBL/GenBank/DDBJ whole genome shotgun (WGS) entry which is preliminary data.</text>
</comment>
<dbReference type="AlphaFoldDB" id="A0A5C6YLC3"/>
<keyword evidence="2" id="KW-1185">Reference proteome</keyword>
<dbReference type="EMBL" id="VORU01000014">
    <property type="protein sequence ID" value="TXD68115.1"/>
    <property type="molecule type" value="Genomic_DNA"/>
</dbReference>
<dbReference type="Gene3D" id="3.40.1000.10">
    <property type="entry name" value="Mog1/PsbP, alpha/beta/alpha sandwich"/>
    <property type="match status" value="1"/>
</dbReference>
<evidence type="ECO:0008006" key="3">
    <source>
        <dbReference type="Google" id="ProtNLM"/>
    </source>
</evidence>
<gene>
    <name evidence="1" type="ORF">ESV24_13375</name>
</gene>
<proteinExistence type="predicted"/>